<feature type="domain" description="Polysaccharide biosynthesis protein CapD-like" evidence="3">
    <location>
        <begin position="298"/>
        <end position="591"/>
    </location>
</feature>
<comment type="caution">
    <text evidence="4">The sequence shown here is derived from an EMBL/GenBank/DDBJ whole genome shotgun (WGS) entry which is preliminary data.</text>
</comment>
<evidence type="ECO:0000313" key="5">
    <source>
        <dbReference type="Proteomes" id="UP001157910"/>
    </source>
</evidence>
<evidence type="ECO:0000313" key="4">
    <source>
        <dbReference type="EMBL" id="SMP82640.1"/>
    </source>
</evidence>
<dbReference type="InterPro" id="IPR003869">
    <property type="entry name" value="Polysac_CapD-like"/>
</dbReference>
<proteinExistence type="inferred from homology"/>
<feature type="transmembrane region" description="Helical" evidence="2">
    <location>
        <begin position="94"/>
        <end position="114"/>
    </location>
</feature>
<dbReference type="SUPFAM" id="SSF51735">
    <property type="entry name" value="NAD(P)-binding Rossmann-fold domains"/>
    <property type="match status" value="2"/>
</dbReference>
<dbReference type="EMBL" id="FXUI01000026">
    <property type="protein sequence ID" value="SMP82640.1"/>
    <property type="molecule type" value="Genomic_DNA"/>
</dbReference>
<dbReference type="InterPro" id="IPR036291">
    <property type="entry name" value="NAD(P)-bd_dom_sf"/>
</dbReference>
<comment type="similarity">
    <text evidence="1">Belongs to the polysaccharide synthase family.</text>
</comment>
<dbReference type="Gene3D" id="3.40.50.720">
    <property type="entry name" value="NAD(P)-binding Rossmann-like Domain"/>
    <property type="match status" value="2"/>
</dbReference>
<organism evidence="4 5">
    <name type="scientific">Novosphingobium panipatense</name>
    <dbReference type="NCBI Taxonomy" id="428991"/>
    <lineage>
        <taxon>Bacteria</taxon>
        <taxon>Pseudomonadati</taxon>
        <taxon>Pseudomonadota</taxon>
        <taxon>Alphaproteobacteria</taxon>
        <taxon>Sphingomonadales</taxon>
        <taxon>Sphingomonadaceae</taxon>
        <taxon>Novosphingobium</taxon>
    </lineage>
</organism>
<dbReference type="PANTHER" id="PTHR43318">
    <property type="entry name" value="UDP-N-ACETYLGLUCOSAMINE 4,6-DEHYDRATASE"/>
    <property type="match status" value="1"/>
</dbReference>
<dbReference type="RefSeq" id="WP_283407217.1">
    <property type="nucleotide sequence ID" value="NZ_FXUI01000026.1"/>
</dbReference>
<keyword evidence="2" id="KW-0472">Membrane</keyword>
<gene>
    <name evidence="4" type="ORF">SAMN06296065_1269</name>
</gene>
<reference evidence="4 5" key="1">
    <citation type="submission" date="2017-05" db="EMBL/GenBank/DDBJ databases">
        <authorList>
            <person name="Varghese N."/>
            <person name="Submissions S."/>
        </authorList>
    </citation>
    <scope>NUCLEOTIDE SEQUENCE [LARGE SCALE GENOMIC DNA]</scope>
    <source>
        <strain evidence="4 5">SM16</strain>
    </source>
</reference>
<name>A0ABY1QY95_9SPHN</name>
<evidence type="ECO:0000256" key="1">
    <source>
        <dbReference type="ARBA" id="ARBA00007430"/>
    </source>
</evidence>
<keyword evidence="5" id="KW-1185">Reference proteome</keyword>
<protein>
    <submittedName>
        <fullName evidence="4">NDP-sugar epimerase, includes UDP-GlcNAc-inverting 4,6-dehydratase FlaA1 and capsular polysaccharide biosynthesis protein EpsC</fullName>
    </submittedName>
</protein>
<dbReference type="Proteomes" id="UP001157910">
    <property type="component" value="Unassembled WGS sequence"/>
</dbReference>
<feature type="transmembrane region" description="Helical" evidence="2">
    <location>
        <begin position="120"/>
        <end position="144"/>
    </location>
</feature>
<sequence length="643" mass="71623">MMRETRSALLNALESLTSLPRSLRRWLAFGFDGLLCLISAWIALALRLGEWPDNPRTVLILTTVTLLSWTVIAWPAGVYRNLIRFSGARASGRLFYACALLIVPLTIIFGFIQIDGVPRTIAILHPIIFFLTMLFLRLAMRFVVSDFMHLARGKAEERRRLLIYGAGRGGQQLANSLRQEPHLVLVGYIDDDERLSNQQLDGVTVWHSSILDRVLEERRVDEVILAIPSALRVRRREIVTALQARKIHVRMLPGIGQLIDGHFAVSDIRDVQVEDLLGRDAVAPNELLMGRSLLSKNVLVTGAGGSIGSELCRQIIRSRPKRLILVEQSEYSLYAIENELRRMALAEGCEVDLIPELADVADRDSVSRIFRRWQPETVYHAAAYKHVPLVESNPIAGMRNNIFSTLHCALAAEAVGVRRFILVSTDKAVRPTNVMGASKRVCELILQARAQEQDKTLFTMVRFGNVLGSSGSVVPLFKQQIAAGGPVTITHRDVTRYFMTIPEASQLVIQAGGMAEGGEVFVLDMGQPVLIRDLAETMVRLSGLSVRDAATPEGDIEIVEVGLRPGEKLYEELLIGDNPAPTMHSRIMQAREAVHPWNSLSDILDDLKDYLRQGDVAEALSTLYKLVPEYCRPTYQDISSTAQ</sequence>
<keyword evidence="2" id="KW-0812">Transmembrane</keyword>
<evidence type="ECO:0000256" key="2">
    <source>
        <dbReference type="SAM" id="Phobius"/>
    </source>
</evidence>
<feature type="transmembrane region" description="Helical" evidence="2">
    <location>
        <begin position="26"/>
        <end position="46"/>
    </location>
</feature>
<dbReference type="Pfam" id="PF02719">
    <property type="entry name" value="Polysacc_synt_2"/>
    <property type="match status" value="1"/>
</dbReference>
<dbReference type="CDD" id="cd05237">
    <property type="entry name" value="UDP_invert_4-6DH_SDR_e"/>
    <property type="match status" value="1"/>
</dbReference>
<feature type="transmembrane region" description="Helical" evidence="2">
    <location>
        <begin position="58"/>
        <end position="82"/>
    </location>
</feature>
<dbReference type="Pfam" id="PF13727">
    <property type="entry name" value="CoA_binding_3"/>
    <property type="match status" value="1"/>
</dbReference>
<evidence type="ECO:0000259" key="3">
    <source>
        <dbReference type="Pfam" id="PF02719"/>
    </source>
</evidence>
<keyword evidence="2" id="KW-1133">Transmembrane helix</keyword>
<dbReference type="InterPro" id="IPR051203">
    <property type="entry name" value="Polysaccharide_Synthase-Rel"/>
</dbReference>
<dbReference type="PANTHER" id="PTHR43318:SF1">
    <property type="entry name" value="POLYSACCHARIDE BIOSYNTHESIS PROTEIN EPSC-RELATED"/>
    <property type="match status" value="1"/>
</dbReference>
<accession>A0ABY1QY95</accession>